<evidence type="ECO:0000259" key="1">
    <source>
        <dbReference type="PROSITE" id="PS01124"/>
    </source>
</evidence>
<evidence type="ECO:0000313" key="2">
    <source>
        <dbReference type="EMBL" id="NIJ53788.1"/>
    </source>
</evidence>
<comment type="caution">
    <text evidence="2">The sequence shown here is derived from an EMBL/GenBank/DDBJ whole genome shotgun (WGS) entry which is preliminary data.</text>
</comment>
<dbReference type="PROSITE" id="PS01124">
    <property type="entry name" value="HTH_ARAC_FAMILY_2"/>
    <property type="match status" value="1"/>
</dbReference>
<accession>A0ABX0UMV9</accession>
<gene>
    <name evidence="2" type="ORF">FHS68_002970</name>
</gene>
<feature type="domain" description="HTH araC/xylS-type" evidence="1">
    <location>
        <begin position="22"/>
        <end position="74"/>
    </location>
</feature>
<dbReference type="InterPro" id="IPR018060">
    <property type="entry name" value="HTH_AraC"/>
</dbReference>
<protein>
    <submittedName>
        <fullName evidence="2">AraC-like DNA-binding protein</fullName>
    </submittedName>
</protein>
<dbReference type="Gene3D" id="1.10.10.60">
    <property type="entry name" value="Homeodomain-like"/>
    <property type="match status" value="1"/>
</dbReference>
<dbReference type="EMBL" id="JAASQJ010000003">
    <property type="protein sequence ID" value="NIJ53788.1"/>
    <property type="molecule type" value="Genomic_DNA"/>
</dbReference>
<keyword evidence="3" id="KW-1185">Reference proteome</keyword>
<name>A0ABX0UMV9_9BACT</name>
<sequence>MEHGINIKKKSQSPKQINSDLIRIQKNILDQVSQGRKFTMKDVSDELGMSEYNMNKILIKATGETVKTYISKCRREVYESSAMLHGDDSIRAQKIGVCLACRKTGVDLLQLSAKRIRLQ</sequence>
<organism evidence="2 3">
    <name type="scientific">Dyadobacter arcticus</name>
    <dbReference type="NCBI Taxonomy" id="1078754"/>
    <lineage>
        <taxon>Bacteria</taxon>
        <taxon>Pseudomonadati</taxon>
        <taxon>Bacteroidota</taxon>
        <taxon>Cytophagia</taxon>
        <taxon>Cytophagales</taxon>
        <taxon>Spirosomataceae</taxon>
        <taxon>Dyadobacter</taxon>
    </lineage>
</organism>
<dbReference type="Proteomes" id="UP001179181">
    <property type="component" value="Unassembled WGS sequence"/>
</dbReference>
<reference evidence="2 3" key="1">
    <citation type="submission" date="2020-03" db="EMBL/GenBank/DDBJ databases">
        <title>Genomic Encyclopedia of Type Strains, Phase IV (KMG-IV): sequencing the most valuable type-strain genomes for metagenomic binning, comparative biology and taxonomic classification.</title>
        <authorList>
            <person name="Goeker M."/>
        </authorList>
    </citation>
    <scope>NUCLEOTIDE SEQUENCE [LARGE SCALE GENOMIC DNA]</scope>
    <source>
        <strain evidence="2 3">DSM 102865</strain>
    </source>
</reference>
<proteinExistence type="predicted"/>
<dbReference type="RefSeq" id="WP_167271314.1">
    <property type="nucleotide sequence ID" value="NZ_JAASQJ010000003.1"/>
</dbReference>
<evidence type="ECO:0000313" key="3">
    <source>
        <dbReference type="Proteomes" id="UP001179181"/>
    </source>
</evidence>